<organism evidence="2 3">
    <name type="scientific">Parathielavia appendiculata</name>
    <dbReference type="NCBI Taxonomy" id="2587402"/>
    <lineage>
        <taxon>Eukaryota</taxon>
        <taxon>Fungi</taxon>
        <taxon>Dikarya</taxon>
        <taxon>Ascomycota</taxon>
        <taxon>Pezizomycotina</taxon>
        <taxon>Sordariomycetes</taxon>
        <taxon>Sordariomycetidae</taxon>
        <taxon>Sordariales</taxon>
        <taxon>Chaetomiaceae</taxon>
        <taxon>Parathielavia</taxon>
    </lineage>
</organism>
<sequence length="115" mass="12342">MRAIALLSALFLPTEVLAAIGGQCSGVWGNAYCICLDRTECVNRYGGWAFEGRPGSYPCPHDPDNVWGCEIVNGCPEYDISTSCVWTTIAPGCRGRVLPDPACPGGNNFVCCDYD</sequence>
<dbReference type="AlphaFoldDB" id="A0AAN6YZB1"/>
<keyword evidence="1" id="KW-0732">Signal</keyword>
<proteinExistence type="predicted"/>
<evidence type="ECO:0000313" key="3">
    <source>
        <dbReference type="Proteomes" id="UP001302602"/>
    </source>
</evidence>
<evidence type="ECO:0000313" key="2">
    <source>
        <dbReference type="EMBL" id="KAK4119765.1"/>
    </source>
</evidence>
<accession>A0AAN6YZB1</accession>
<comment type="caution">
    <text evidence="2">The sequence shown here is derived from an EMBL/GenBank/DDBJ whole genome shotgun (WGS) entry which is preliminary data.</text>
</comment>
<dbReference type="Proteomes" id="UP001302602">
    <property type="component" value="Unassembled WGS sequence"/>
</dbReference>
<gene>
    <name evidence="2" type="ORF">N657DRAFT_604086</name>
</gene>
<feature type="signal peptide" evidence="1">
    <location>
        <begin position="1"/>
        <end position="18"/>
    </location>
</feature>
<reference evidence="2" key="2">
    <citation type="submission" date="2023-05" db="EMBL/GenBank/DDBJ databases">
        <authorList>
            <consortium name="Lawrence Berkeley National Laboratory"/>
            <person name="Steindorff A."/>
            <person name="Hensen N."/>
            <person name="Bonometti L."/>
            <person name="Westerberg I."/>
            <person name="Brannstrom I.O."/>
            <person name="Guillou S."/>
            <person name="Cros-Aarteil S."/>
            <person name="Calhoun S."/>
            <person name="Haridas S."/>
            <person name="Kuo A."/>
            <person name="Mondo S."/>
            <person name="Pangilinan J."/>
            <person name="Riley R."/>
            <person name="Labutti K."/>
            <person name="Andreopoulos B."/>
            <person name="Lipzen A."/>
            <person name="Chen C."/>
            <person name="Yanf M."/>
            <person name="Daum C."/>
            <person name="Ng V."/>
            <person name="Clum A."/>
            <person name="Ohm R."/>
            <person name="Martin F."/>
            <person name="Silar P."/>
            <person name="Natvig D."/>
            <person name="Lalanne C."/>
            <person name="Gautier V."/>
            <person name="Ament-Velasquez S.L."/>
            <person name="Kruys A."/>
            <person name="Hutchinson M.I."/>
            <person name="Powell A.J."/>
            <person name="Barry K."/>
            <person name="Miller A.N."/>
            <person name="Grigoriev I.V."/>
            <person name="Debuchy R."/>
            <person name="Gladieux P."/>
            <person name="Thoren M.H."/>
            <person name="Johannesson H."/>
        </authorList>
    </citation>
    <scope>NUCLEOTIDE SEQUENCE</scope>
    <source>
        <strain evidence="2">CBS 731.68</strain>
    </source>
</reference>
<dbReference type="EMBL" id="MU853245">
    <property type="protein sequence ID" value="KAK4119765.1"/>
    <property type="molecule type" value="Genomic_DNA"/>
</dbReference>
<reference evidence="2" key="1">
    <citation type="journal article" date="2023" name="Mol. Phylogenet. Evol.">
        <title>Genome-scale phylogeny and comparative genomics of the fungal order Sordariales.</title>
        <authorList>
            <person name="Hensen N."/>
            <person name="Bonometti L."/>
            <person name="Westerberg I."/>
            <person name="Brannstrom I.O."/>
            <person name="Guillou S."/>
            <person name="Cros-Aarteil S."/>
            <person name="Calhoun S."/>
            <person name="Haridas S."/>
            <person name="Kuo A."/>
            <person name="Mondo S."/>
            <person name="Pangilinan J."/>
            <person name="Riley R."/>
            <person name="LaButti K."/>
            <person name="Andreopoulos B."/>
            <person name="Lipzen A."/>
            <person name="Chen C."/>
            <person name="Yan M."/>
            <person name="Daum C."/>
            <person name="Ng V."/>
            <person name="Clum A."/>
            <person name="Steindorff A."/>
            <person name="Ohm R.A."/>
            <person name="Martin F."/>
            <person name="Silar P."/>
            <person name="Natvig D.O."/>
            <person name="Lalanne C."/>
            <person name="Gautier V."/>
            <person name="Ament-Velasquez S.L."/>
            <person name="Kruys A."/>
            <person name="Hutchinson M.I."/>
            <person name="Powell A.J."/>
            <person name="Barry K."/>
            <person name="Miller A.N."/>
            <person name="Grigoriev I.V."/>
            <person name="Debuchy R."/>
            <person name="Gladieux P."/>
            <person name="Hiltunen Thoren M."/>
            <person name="Johannesson H."/>
        </authorList>
    </citation>
    <scope>NUCLEOTIDE SEQUENCE</scope>
    <source>
        <strain evidence="2">CBS 731.68</strain>
    </source>
</reference>
<evidence type="ECO:0000256" key="1">
    <source>
        <dbReference type="SAM" id="SignalP"/>
    </source>
</evidence>
<protein>
    <submittedName>
        <fullName evidence="2">Uncharacterized protein</fullName>
    </submittedName>
</protein>
<dbReference type="GeneID" id="87826935"/>
<feature type="chain" id="PRO_5042933026" evidence="1">
    <location>
        <begin position="19"/>
        <end position="115"/>
    </location>
</feature>
<dbReference type="RefSeq" id="XP_062643538.1">
    <property type="nucleotide sequence ID" value="XM_062790165.1"/>
</dbReference>
<name>A0AAN6YZB1_9PEZI</name>
<keyword evidence="3" id="KW-1185">Reference proteome</keyword>